<name>A0ABM8V1X1_THEXY</name>
<feature type="transmembrane region" description="Helical" evidence="6">
    <location>
        <begin position="64"/>
        <end position="84"/>
    </location>
</feature>
<accession>A0ABM8V1X1</accession>
<dbReference type="PANTHER" id="PTHR43370:SF1">
    <property type="entry name" value="GUANOSINE ABC TRANSPORTER PERMEASE PROTEIN NUPQ"/>
    <property type="match status" value="1"/>
</dbReference>
<comment type="subcellular location">
    <subcellularLocation>
        <location evidence="1">Cell membrane</location>
        <topology evidence="1">Multi-pass membrane protein</topology>
    </subcellularLocation>
</comment>
<feature type="transmembrane region" description="Helical" evidence="6">
    <location>
        <begin position="231"/>
        <end position="257"/>
    </location>
</feature>
<evidence type="ECO:0000256" key="4">
    <source>
        <dbReference type="ARBA" id="ARBA00022989"/>
    </source>
</evidence>
<dbReference type="Proteomes" id="UP000681526">
    <property type="component" value="Unassembled WGS sequence"/>
</dbReference>
<feature type="transmembrane region" description="Helical" evidence="6">
    <location>
        <begin position="12"/>
        <end position="31"/>
    </location>
</feature>
<evidence type="ECO:0000256" key="3">
    <source>
        <dbReference type="ARBA" id="ARBA00022692"/>
    </source>
</evidence>
<dbReference type="Gene3D" id="1.10.3470.10">
    <property type="entry name" value="ABC transporter involved in vitamin B12 uptake, BtuC"/>
    <property type="match status" value="1"/>
</dbReference>
<keyword evidence="3 6" id="KW-0812">Transmembrane</keyword>
<evidence type="ECO:0000313" key="7">
    <source>
        <dbReference type="EMBL" id="CAG5081910.1"/>
    </source>
</evidence>
<keyword evidence="8" id="KW-1185">Reference proteome</keyword>
<dbReference type="CDD" id="cd06580">
    <property type="entry name" value="TM_PBP1_transp_TpRbsC_like"/>
    <property type="match status" value="1"/>
</dbReference>
<keyword evidence="2" id="KW-1003">Cell membrane</keyword>
<feature type="transmembrane region" description="Helical" evidence="6">
    <location>
        <begin position="269"/>
        <end position="289"/>
    </location>
</feature>
<proteinExistence type="predicted"/>
<gene>
    <name evidence="7" type="primary">txxe 1447</name>
    <name evidence="7" type="ORF">TXXE_05605</name>
</gene>
<dbReference type="InterPro" id="IPR001851">
    <property type="entry name" value="ABC_transp_permease"/>
</dbReference>
<feature type="transmembrane region" description="Helical" evidence="6">
    <location>
        <begin position="194"/>
        <end position="211"/>
    </location>
</feature>
<dbReference type="RefSeq" id="WP_213483795.1">
    <property type="nucleotide sequence ID" value="NZ_CAJRAY010000024.1"/>
</dbReference>
<evidence type="ECO:0000256" key="6">
    <source>
        <dbReference type="SAM" id="Phobius"/>
    </source>
</evidence>
<organism evidence="7 8">
    <name type="scientific">Thermobacillus xylanilyticus</name>
    <dbReference type="NCBI Taxonomy" id="76633"/>
    <lineage>
        <taxon>Bacteria</taxon>
        <taxon>Bacillati</taxon>
        <taxon>Bacillota</taxon>
        <taxon>Bacilli</taxon>
        <taxon>Bacillales</taxon>
        <taxon>Paenibacillaceae</taxon>
        <taxon>Thermobacillus</taxon>
    </lineage>
</organism>
<evidence type="ECO:0000256" key="1">
    <source>
        <dbReference type="ARBA" id="ARBA00004651"/>
    </source>
</evidence>
<comment type="caution">
    <text evidence="7">The sequence shown here is derived from an EMBL/GenBank/DDBJ whole genome shotgun (WGS) entry which is preliminary data.</text>
</comment>
<evidence type="ECO:0000256" key="2">
    <source>
        <dbReference type="ARBA" id="ARBA00022475"/>
    </source>
</evidence>
<dbReference type="EMBL" id="CAJRAY010000024">
    <property type="protein sequence ID" value="CAG5081910.1"/>
    <property type="molecule type" value="Genomic_DNA"/>
</dbReference>
<dbReference type="InterPro" id="IPR037294">
    <property type="entry name" value="ABC_BtuC-like"/>
</dbReference>
<feature type="transmembrane region" description="Helical" evidence="6">
    <location>
        <begin position="91"/>
        <end position="115"/>
    </location>
</feature>
<keyword evidence="5 6" id="KW-0472">Membrane</keyword>
<evidence type="ECO:0000256" key="5">
    <source>
        <dbReference type="ARBA" id="ARBA00023136"/>
    </source>
</evidence>
<reference evidence="7 8" key="1">
    <citation type="submission" date="2021-04" db="EMBL/GenBank/DDBJ databases">
        <authorList>
            <person name="Rakotoarivonina H."/>
        </authorList>
    </citation>
    <scope>NUCLEOTIDE SEQUENCE [LARGE SCALE GENOMIC DNA]</scope>
    <source>
        <strain evidence="7 8">XE</strain>
    </source>
</reference>
<dbReference type="PANTHER" id="PTHR43370">
    <property type="entry name" value="SUGAR ABC TRANSPORTER INTEGRAL MEMBRANE PROTEIN-RELATED"/>
    <property type="match status" value="1"/>
</dbReference>
<dbReference type="Pfam" id="PF02653">
    <property type="entry name" value="BPD_transp_2"/>
    <property type="match status" value="1"/>
</dbReference>
<feature type="transmembrane region" description="Helical" evidence="6">
    <location>
        <begin position="149"/>
        <end position="166"/>
    </location>
</feature>
<keyword evidence="4 6" id="KW-1133">Transmembrane helix</keyword>
<sequence length="304" mass="32777">MDQLFDFSLFNSMLRMIAPILLAALGGAICARVGIFNVGLEGLMLTGAFTAIVGNHLFHNVWLAVLFAAVCSGLMSLILAYLTISLNANMIVVGVALNFLATGLTTYCLFAIFHVKGSYYDPNMTGLPKWNIPQISGDSFLGILTGHSPLVYLAFVLAFALQFFFFRTVRGFRMLAAGEHPAAARSLGIKIDRIRYAAVLASGVLCGLAGAQLSLGQVTQFTENMTAGRGFIALVAVMLGQNNPLGVTLSSLLFGLMEAISIRLQGFSLPTQFTMMVPYIVTLAAMSFFKDRAYLQQSGRIEGR</sequence>
<protein>
    <submittedName>
        <fullName evidence="7">Inner-membrane translocator</fullName>
    </submittedName>
</protein>
<evidence type="ECO:0000313" key="8">
    <source>
        <dbReference type="Proteomes" id="UP000681526"/>
    </source>
</evidence>